<dbReference type="SUPFAM" id="SSF52540">
    <property type="entry name" value="P-loop containing nucleoside triphosphate hydrolases"/>
    <property type="match status" value="1"/>
</dbReference>
<dbReference type="PANTHER" id="PTHR22683:SF41">
    <property type="entry name" value="DNA TRANSLOCASE FTSK"/>
    <property type="match status" value="1"/>
</dbReference>
<dbReference type="InterPro" id="IPR050206">
    <property type="entry name" value="FtsK/SpoIIIE/SftA"/>
</dbReference>
<dbReference type="Proteomes" id="UP000317043">
    <property type="component" value="Unassembled WGS sequence"/>
</dbReference>
<keyword evidence="7" id="KW-1185">Reference proteome</keyword>
<organism evidence="6 7">
    <name type="scientific">Stackebrandtia endophytica</name>
    <dbReference type="NCBI Taxonomy" id="1496996"/>
    <lineage>
        <taxon>Bacteria</taxon>
        <taxon>Bacillati</taxon>
        <taxon>Actinomycetota</taxon>
        <taxon>Actinomycetes</taxon>
        <taxon>Glycomycetales</taxon>
        <taxon>Glycomycetaceae</taxon>
        <taxon>Stackebrandtia</taxon>
    </lineage>
</organism>
<keyword evidence="4" id="KW-0175">Coiled coil</keyword>
<feature type="domain" description="FtsK" evidence="5">
    <location>
        <begin position="361"/>
        <end position="565"/>
    </location>
</feature>
<evidence type="ECO:0000256" key="4">
    <source>
        <dbReference type="SAM" id="Coils"/>
    </source>
</evidence>
<feature type="binding site" evidence="3">
    <location>
        <begin position="379"/>
        <end position="386"/>
    </location>
    <ligand>
        <name>ATP</name>
        <dbReference type="ChEBI" id="CHEBI:30616"/>
    </ligand>
</feature>
<evidence type="ECO:0000259" key="5">
    <source>
        <dbReference type="PROSITE" id="PS50901"/>
    </source>
</evidence>
<sequence>MSGAVVSATVTVDTVTRVDQGGTTLSWRTELDRASAAFREARSHLHRAEELLAAKETEIPPEDATADAQADLARQLGDRAATLAPGVLSADLVTLDSEVALRSHPGVGTIYVRVGTGLVTPDASFPVVVPMLGAGHLVIDADASDSRVSGLLQSILLRTVAAAPKVTVALADCVALGQTFTTAAPLIAGGLTGPTATDGPGLEQVLATAEAHVQSVQQARNDSLDVSSMPFLLVVIAGLPPQPSRTLKGRIAALAHAGPHGRVHLVLAGWRDDRHEPAPAIEHATYLSVAADDAAHRVSRIPVPVRLDPTPPPALSKQVYQGLARVHDRETKVVIGDLIPAAHWQESSVTGLSTVVGRDSRGEVTLSLDDATPHWLIGGRTGGGKTVFLLDVLYGLASRYSPRELSMYLLDFKEGVSFTEFTPSPRDASWIPQVRAVGVESDREYGNAVLVALRAELTRRATAMKQAGVTKLAELRRQEPHHPMPRIVAVIDEFHVLFAGNDRLARESAAHLEELARKGRSYGVHLILASQTISGVEALYDKRDSIFGQFPLRIALPGARHVLAPLNTSAEAIKLGQAVVNDSGGVPGFDRLIQFPDATADPALLTDLRQRLWRERESGSPAPTVFAGYAEQHLADDPRFHDLSTTKRPAAALLGRAVDLDISTVAVPMESIPGRNFAVVGTDPTGADVLHAAMTSLGRQHEPDDARFVLAPLIGPATPVVDEVVAELTAAGHDPRTVTAGELGELVSDLVEAPQPDRPMYLAVFGGDAAGPVWGPTGQRTFQQLLRHGPAKGVHLLGWWRGMRRFIEDVGGSTNREDVAGLMLLNVTGIEVATFVGDGSLTYQPRDNRALVLDRHNNSLRLCVPFRRADRADSEGSW</sequence>
<dbReference type="InterPro" id="IPR002543">
    <property type="entry name" value="FtsK_dom"/>
</dbReference>
<dbReference type="InParanoid" id="A0A543B264"/>
<keyword evidence="2 3" id="KW-0067">ATP-binding</keyword>
<dbReference type="EMBL" id="VFOW01000001">
    <property type="protein sequence ID" value="TQL78914.1"/>
    <property type="molecule type" value="Genomic_DNA"/>
</dbReference>
<proteinExistence type="predicted"/>
<dbReference type="AlphaFoldDB" id="A0A543B264"/>
<evidence type="ECO:0000256" key="1">
    <source>
        <dbReference type="ARBA" id="ARBA00022741"/>
    </source>
</evidence>
<evidence type="ECO:0000256" key="3">
    <source>
        <dbReference type="PROSITE-ProRule" id="PRU00289"/>
    </source>
</evidence>
<accession>A0A543B264</accession>
<dbReference type="InterPro" id="IPR027417">
    <property type="entry name" value="P-loop_NTPase"/>
</dbReference>
<dbReference type="PANTHER" id="PTHR22683">
    <property type="entry name" value="SPORULATION PROTEIN RELATED"/>
    <property type="match status" value="1"/>
</dbReference>
<name>A0A543B264_9ACTN</name>
<dbReference type="PROSITE" id="PS50901">
    <property type="entry name" value="FTSK"/>
    <property type="match status" value="1"/>
</dbReference>
<dbReference type="GO" id="GO:0005524">
    <property type="term" value="F:ATP binding"/>
    <property type="evidence" value="ECO:0007669"/>
    <property type="project" value="UniProtKB-UniRule"/>
</dbReference>
<gene>
    <name evidence="6" type="ORF">FB566_4511</name>
</gene>
<dbReference type="CDD" id="cd01127">
    <property type="entry name" value="TrwB_TraG_TraD_VirD4"/>
    <property type="match status" value="1"/>
</dbReference>
<comment type="caution">
    <text evidence="6">The sequence shown here is derived from an EMBL/GenBank/DDBJ whole genome shotgun (WGS) entry which is preliminary data.</text>
</comment>
<dbReference type="Pfam" id="PF01580">
    <property type="entry name" value="FtsK_SpoIIIE"/>
    <property type="match status" value="1"/>
</dbReference>
<evidence type="ECO:0000313" key="6">
    <source>
        <dbReference type="EMBL" id="TQL78914.1"/>
    </source>
</evidence>
<dbReference type="Gene3D" id="3.40.50.300">
    <property type="entry name" value="P-loop containing nucleotide triphosphate hydrolases"/>
    <property type="match status" value="1"/>
</dbReference>
<reference evidence="6 7" key="1">
    <citation type="submission" date="2019-06" db="EMBL/GenBank/DDBJ databases">
        <title>Sequencing the genomes of 1000 actinobacteria strains.</title>
        <authorList>
            <person name="Klenk H.-P."/>
        </authorList>
    </citation>
    <scope>NUCLEOTIDE SEQUENCE [LARGE SCALE GENOMIC DNA]</scope>
    <source>
        <strain evidence="6 7">DSM 45928</strain>
    </source>
</reference>
<protein>
    <submittedName>
        <fullName evidence="6">FtsK/SpoIIIE family protein</fullName>
    </submittedName>
</protein>
<feature type="coiled-coil region" evidence="4">
    <location>
        <begin position="31"/>
        <end position="58"/>
    </location>
</feature>
<evidence type="ECO:0000313" key="7">
    <source>
        <dbReference type="Proteomes" id="UP000317043"/>
    </source>
</evidence>
<evidence type="ECO:0000256" key="2">
    <source>
        <dbReference type="ARBA" id="ARBA00022840"/>
    </source>
</evidence>
<keyword evidence="1 3" id="KW-0547">Nucleotide-binding</keyword>
<dbReference type="GO" id="GO:0003677">
    <property type="term" value="F:DNA binding"/>
    <property type="evidence" value="ECO:0007669"/>
    <property type="project" value="InterPro"/>
</dbReference>